<evidence type="ECO:0000256" key="4">
    <source>
        <dbReference type="ARBA" id="ARBA00023157"/>
    </source>
</evidence>
<dbReference type="EMBL" id="JASSZA010000005">
    <property type="protein sequence ID" value="KAK2110900.1"/>
    <property type="molecule type" value="Genomic_DNA"/>
</dbReference>
<proteinExistence type="inferred from homology"/>
<dbReference type="InterPro" id="IPR001548">
    <property type="entry name" value="Peptidase_M2"/>
</dbReference>
<reference evidence="7 8" key="1">
    <citation type="submission" date="2023-05" db="EMBL/GenBank/DDBJ databases">
        <title>B98-5 Cell Line De Novo Hybrid Assembly: An Optical Mapping Approach.</title>
        <authorList>
            <person name="Kananen K."/>
            <person name="Auerbach J.A."/>
            <person name="Kautto E."/>
            <person name="Blachly J.S."/>
        </authorList>
    </citation>
    <scope>NUCLEOTIDE SEQUENCE [LARGE SCALE GENOMIC DNA]</scope>
    <source>
        <strain evidence="7">B95-8</strain>
        <tissue evidence="7">Cell line</tissue>
    </source>
</reference>
<name>A0ABQ9VND9_SAGOE</name>
<comment type="similarity">
    <text evidence="2 6">Belongs to the peptidase M2 family.</text>
</comment>
<evidence type="ECO:0000256" key="2">
    <source>
        <dbReference type="ARBA" id="ARBA00008139"/>
    </source>
</evidence>
<comment type="cofactor">
    <cofactor evidence="1">
        <name>chloride</name>
        <dbReference type="ChEBI" id="CHEBI:17996"/>
    </cofactor>
</comment>
<comment type="caution">
    <text evidence="6">Lacks conserved residue(s) required for the propagation of feature annotation.</text>
</comment>
<keyword evidence="3" id="KW-0732">Signal</keyword>
<evidence type="ECO:0000256" key="1">
    <source>
        <dbReference type="ARBA" id="ARBA00001923"/>
    </source>
</evidence>
<evidence type="ECO:0000313" key="7">
    <source>
        <dbReference type="EMBL" id="KAK2110900.1"/>
    </source>
</evidence>
<sequence length="83" mass="9823">MEATWNYITNINQKNQEEMLHKDMERSQFMIYFGTRARLFKVTQFQDPDVKRMLSKLQNIERAALPKDELQEVMDGAPRSLGT</sequence>
<evidence type="ECO:0000256" key="5">
    <source>
        <dbReference type="ARBA" id="ARBA00023180"/>
    </source>
</evidence>
<keyword evidence="5" id="KW-0325">Glycoprotein</keyword>
<dbReference type="Pfam" id="PF01401">
    <property type="entry name" value="Peptidase_M2"/>
    <property type="match status" value="1"/>
</dbReference>
<protein>
    <submittedName>
        <fullName evidence="7">Angiotensin-converting enzyme-like protein Ace3</fullName>
    </submittedName>
</protein>
<evidence type="ECO:0000256" key="3">
    <source>
        <dbReference type="ARBA" id="ARBA00022729"/>
    </source>
</evidence>
<dbReference type="SUPFAM" id="SSF55486">
    <property type="entry name" value="Metalloproteases ('zincins'), catalytic domain"/>
    <property type="match status" value="1"/>
</dbReference>
<accession>A0ABQ9VND9</accession>
<organism evidence="7 8">
    <name type="scientific">Saguinus oedipus</name>
    <name type="common">Cotton-top tamarin</name>
    <name type="synonym">Oedipomidas oedipus</name>
    <dbReference type="NCBI Taxonomy" id="9490"/>
    <lineage>
        <taxon>Eukaryota</taxon>
        <taxon>Metazoa</taxon>
        <taxon>Chordata</taxon>
        <taxon>Craniata</taxon>
        <taxon>Vertebrata</taxon>
        <taxon>Euteleostomi</taxon>
        <taxon>Mammalia</taxon>
        <taxon>Eutheria</taxon>
        <taxon>Euarchontoglires</taxon>
        <taxon>Primates</taxon>
        <taxon>Haplorrhini</taxon>
        <taxon>Platyrrhini</taxon>
        <taxon>Cebidae</taxon>
        <taxon>Callitrichinae</taxon>
        <taxon>Saguinus</taxon>
    </lineage>
</organism>
<gene>
    <name evidence="7" type="primary">ACE3_2</name>
    <name evidence="7" type="ORF">P7K49_010646</name>
</gene>
<comment type="caution">
    <text evidence="7">The sequence shown here is derived from an EMBL/GenBank/DDBJ whole genome shotgun (WGS) entry which is preliminary data.</text>
</comment>
<dbReference type="Proteomes" id="UP001266305">
    <property type="component" value="Unassembled WGS sequence"/>
</dbReference>
<evidence type="ECO:0000256" key="6">
    <source>
        <dbReference type="PROSITE-ProRule" id="PRU01355"/>
    </source>
</evidence>
<keyword evidence="8" id="KW-1185">Reference proteome</keyword>
<evidence type="ECO:0000313" key="8">
    <source>
        <dbReference type="Proteomes" id="UP001266305"/>
    </source>
</evidence>
<dbReference type="PROSITE" id="PS52011">
    <property type="entry name" value="PEPTIDASE_M2"/>
    <property type="match status" value="1"/>
</dbReference>
<keyword evidence="4" id="KW-1015">Disulfide bond</keyword>